<keyword evidence="8" id="KW-1185">Reference proteome</keyword>
<sequence length="361" mass="39557">MYFGPDGRRYSAPTTFIAKQDARGWLALRHSEIIRDAWVPPGTGAKPDVRRKFNDFANEWLEDRANDAAAPLKQRTAEHYRLILDRQLLPTFGQRPVASITADDVKAWYRKTGAGAPTMRAHSYGLLRTIMAAAVAGKCITENPCAIRGAGSAKRVHEVEPATLEQLDLLTDAMPGKFRLMILLASWCALRFGELTELRRVDIDLSVGAIKVRRGVVRVSTGFKVEGPKSKAGIRTVAIPPHLLPMVEEHLGEYVEDPPNSLLFPASNGGHLAPSTLYRHFYKARDAAGRPDLRFHDLRHTGAVLAALTGATLADLMNRLGHSSHQAALIYQHRAQGRDRVIADALSAMTAPKALAIASEG</sequence>
<name>V5XD28_MYCNE</name>
<evidence type="ECO:0000259" key="5">
    <source>
        <dbReference type="PROSITE" id="PS51898"/>
    </source>
</evidence>
<dbReference type="eggNOG" id="COG0582">
    <property type="taxonomic scope" value="Bacteria"/>
</dbReference>
<dbReference type="PANTHER" id="PTHR30349:SF64">
    <property type="entry name" value="PROPHAGE INTEGRASE INTD-RELATED"/>
    <property type="match status" value="1"/>
</dbReference>
<dbReference type="AlphaFoldDB" id="V5XD28"/>
<dbReference type="GO" id="GO:0015074">
    <property type="term" value="P:DNA integration"/>
    <property type="evidence" value="ECO:0007669"/>
    <property type="project" value="InterPro"/>
</dbReference>
<gene>
    <name evidence="7" type="ORF">D174_12320</name>
</gene>
<accession>V5XD28</accession>
<reference evidence="7 8" key="1">
    <citation type="journal article" date="2014" name="Genome Announc.">
        <title>Complete Genome Sequence of Sterol-Transforming Mycobacterium neoaurum Strain VKM Ac-1815D.</title>
        <authorList>
            <person name="Shtratnikova V.Y."/>
            <person name="Bragin E.Y."/>
            <person name="Dovbnya D.V."/>
            <person name="Pekov Y.A."/>
            <person name="Schelkunov M.I."/>
            <person name="Strizhov N."/>
            <person name="Ivashina T.V."/>
            <person name="Ashapkin V.V."/>
            <person name="Donova M.V."/>
        </authorList>
    </citation>
    <scope>NUCLEOTIDE SEQUENCE [LARGE SCALE GENOMIC DNA]</scope>
    <source>
        <strain evidence="7 8">VKM Ac-1815D</strain>
    </source>
</reference>
<evidence type="ECO:0000256" key="4">
    <source>
        <dbReference type="PROSITE-ProRule" id="PRU01248"/>
    </source>
</evidence>
<dbReference type="InterPro" id="IPR050090">
    <property type="entry name" value="Tyrosine_recombinase_XerCD"/>
</dbReference>
<proteinExistence type="inferred from homology"/>
<dbReference type="SUPFAM" id="SSF56349">
    <property type="entry name" value="DNA breaking-rejoining enzymes"/>
    <property type="match status" value="1"/>
</dbReference>
<dbReference type="Gene3D" id="1.10.150.130">
    <property type="match status" value="1"/>
</dbReference>
<dbReference type="InterPro" id="IPR013762">
    <property type="entry name" value="Integrase-like_cat_sf"/>
</dbReference>
<dbReference type="Proteomes" id="UP000018763">
    <property type="component" value="Chromosome"/>
</dbReference>
<dbReference type="Pfam" id="PF22022">
    <property type="entry name" value="Phage_int_M"/>
    <property type="match status" value="1"/>
</dbReference>
<organism evidence="7 8">
    <name type="scientific">Mycolicibacterium neoaurum VKM Ac-1815D</name>
    <dbReference type="NCBI Taxonomy" id="700508"/>
    <lineage>
        <taxon>Bacteria</taxon>
        <taxon>Bacillati</taxon>
        <taxon>Actinomycetota</taxon>
        <taxon>Actinomycetes</taxon>
        <taxon>Mycobacteriales</taxon>
        <taxon>Mycobacteriaceae</taxon>
        <taxon>Mycolicibacterium</taxon>
    </lineage>
</organism>
<dbReference type="Pfam" id="PF26003">
    <property type="entry name" value="Integrase_N_phage"/>
    <property type="match status" value="1"/>
</dbReference>
<dbReference type="Gene3D" id="1.10.443.10">
    <property type="entry name" value="Intergrase catalytic core"/>
    <property type="match status" value="1"/>
</dbReference>
<dbReference type="InterPro" id="IPR011010">
    <property type="entry name" value="DNA_brk_join_enz"/>
</dbReference>
<keyword evidence="3" id="KW-0233">DNA recombination</keyword>
<feature type="domain" description="Tyr recombinase" evidence="5">
    <location>
        <begin position="157"/>
        <end position="344"/>
    </location>
</feature>
<dbReference type="GO" id="GO:0006310">
    <property type="term" value="P:DNA recombination"/>
    <property type="evidence" value="ECO:0007669"/>
    <property type="project" value="UniProtKB-KW"/>
</dbReference>
<dbReference type="InterPro" id="IPR002104">
    <property type="entry name" value="Integrase_catalytic"/>
</dbReference>
<dbReference type="Pfam" id="PF00589">
    <property type="entry name" value="Phage_integrase"/>
    <property type="match status" value="1"/>
</dbReference>
<dbReference type="EMBL" id="CP006936">
    <property type="protein sequence ID" value="AHC25324.1"/>
    <property type="molecule type" value="Genomic_DNA"/>
</dbReference>
<keyword evidence="2 4" id="KW-0238">DNA-binding</keyword>
<dbReference type="CDD" id="cd01189">
    <property type="entry name" value="INT_ICEBs1_C_like"/>
    <property type="match status" value="1"/>
</dbReference>
<dbReference type="PROSITE" id="PS51900">
    <property type="entry name" value="CB"/>
    <property type="match status" value="1"/>
</dbReference>
<dbReference type="PROSITE" id="PS51898">
    <property type="entry name" value="TYR_RECOMBINASE"/>
    <property type="match status" value="1"/>
</dbReference>
<comment type="similarity">
    <text evidence="1">Belongs to the 'phage' integrase family.</text>
</comment>
<evidence type="ECO:0000259" key="6">
    <source>
        <dbReference type="PROSITE" id="PS51900"/>
    </source>
</evidence>
<dbReference type="InterPro" id="IPR044068">
    <property type="entry name" value="CB"/>
</dbReference>
<dbReference type="InterPro" id="IPR053876">
    <property type="entry name" value="Phage_int_M"/>
</dbReference>
<dbReference type="GO" id="GO:0003677">
    <property type="term" value="F:DNA binding"/>
    <property type="evidence" value="ECO:0007669"/>
    <property type="project" value="UniProtKB-UniRule"/>
</dbReference>
<dbReference type="InterPro" id="IPR010998">
    <property type="entry name" value="Integrase_recombinase_N"/>
</dbReference>
<evidence type="ECO:0000256" key="1">
    <source>
        <dbReference type="ARBA" id="ARBA00008857"/>
    </source>
</evidence>
<dbReference type="PANTHER" id="PTHR30349">
    <property type="entry name" value="PHAGE INTEGRASE-RELATED"/>
    <property type="match status" value="1"/>
</dbReference>
<evidence type="ECO:0000256" key="2">
    <source>
        <dbReference type="ARBA" id="ARBA00023125"/>
    </source>
</evidence>
<protein>
    <submittedName>
        <fullName evidence="7">Integrase</fullName>
    </submittedName>
</protein>
<evidence type="ECO:0000256" key="3">
    <source>
        <dbReference type="ARBA" id="ARBA00023172"/>
    </source>
</evidence>
<dbReference type="KEGG" id="mne:D174_12320"/>
<evidence type="ECO:0000313" key="7">
    <source>
        <dbReference type="EMBL" id="AHC25324.1"/>
    </source>
</evidence>
<dbReference type="InterPro" id="IPR058717">
    <property type="entry name" value="Phage_L5_Integrase_N"/>
</dbReference>
<feature type="domain" description="Core-binding (CB)" evidence="6">
    <location>
        <begin position="51"/>
        <end position="135"/>
    </location>
</feature>
<evidence type="ECO:0000313" key="8">
    <source>
        <dbReference type="Proteomes" id="UP000018763"/>
    </source>
</evidence>